<dbReference type="InterPro" id="IPR011009">
    <property type="entry name" value="Kinase-like_dom_sf"/>
</dbReference>
<dbReference type="EMBL" id="BQKY01000011">
    <property type="protein sequence ID" value="GJN92411.1"/>
    <property type="molecule type" value="Genomic_DNA"/>
</dbReference>
<dbReference type="Proteomes" id="UP001342314">
    <property type="component" value="Unassembled WGS sequence"/>
</dbReference>
<evidence type="ECO:0000313" key="3">
    <source>
        <dbReference type="Proteomes" id="UP001342314"/>
    </source>
</evidence>
<comment type="caution">
    <text evidence="2">The sequence shown here is derived from an EMBL/GenBank/DDBJ whole genome shotgun (WGS) entry which is preliminary data.</text>
</comment>
<keyword evidence="3" id="KW-1185">Reference proteome</keyword>
<dbReference type="AlphaFoldDB" id="A0AAV5GSC2"/>
<reference evidence="2 3" key="1">
    <citation type="submission" date="2021-12" db="EMBL/GenBank/DDBJ databases">
        <title>High titer production of polyol ester of fatty acids by Rhodotorula paludigena BS15 towards product separation-free biomass refinery.</title>
        <authorList>
            <person name="Mano J."/>
            <person name="Ono H."/>
            <person name="Tanaka T."/>
            <person name="Naito K."/>
            <person name="Sushida H."/>
            <person name="Ike M."/>
            <person name="Tokuyasu K."/>
            <person name="Kitaoka M."/>
        </authorList>
    </citation>
    <scope>NUCLEOTIDE SEQUENCE [LARGE SCALE GENOMIC DNA]</scope>
    <source>
        <strain evidence="2 3">BS15</strain>
    </source>
</reference>
<dbReference type="SUPFAM" id="SSF56112">
    <property type="entry name" value="Protein kinase-like (PK-like)"/>
    <property type="match status" value="1"/>
</dbReference>
<sequence length="250" mass="26749">MSGAKPFPAYLLHAPFLSLQHPAPAAGLTPPPQLLQRTLPPAPLYYIHPPQPVPPGSAPPVLSLLPTEPLKGRISTVYRATSPSGVKLVLKYGHDLLALLREAEEVFVNLPGGGGLPIPTYYGLFEGKVTEEQNKGLIMVLEDCGEPLQGGFESLSQPERQKLYDALDAFHSIHFQHGSFSPSSIVSSPSPSTATANSTDAPDRKLTIVGYSQAEWHLCPGPNACRELVEARKALGLPERVDEPQAAEGA</sequence>
<organism evidence="2 3">
    <name type="scientific">Rhodotorula paludigena</name>
    <dbReference type="NCBI Taxonomy" id="86838"/>
    <lineage>
        <taxon>Eukaryota</taxon>
        <taxon>Fungi</taxon>
        <taxon>Dikarya</taxon>
        <taxon>Basidiomycota</taxon>
        <taxon>Pucciniomycotina</taxon>
        <taxon>Microbotryomycetes</taxon>
        <taxon>Sporidiobolales</taxon>
        <taxon>Sporidiobolaceae</taxon>
        <taxon>Rhodotorula</taxon>
    </lineage>
</organism>
<proteinExistence type="predicted"/>
<gene>
    <name evidence="2" type="ORF">Rhopal_005441-T1</name>
</gene>
<protein>
    <submittedName>
        <fullName evidence="2">Uncharacterized protein</fullName>
    </submittedName>
</protein>
<evidence type="ECO:0000256" key="1">
    <source>
        <dbReference type="SAM" id="MobiDB-lite"/>
    </source>
</evidence>
<evidence type="ECO:0000313" key="2">
    <source>
        <dbReference type="EMBL" id="GJN92411.1"/>
    </source>
</evidence>
<accession>A0AAV5GSC2</accession>
<feature type="compositionally biased region" description="Low complexity" evidence="1">
    <location>
        <begin position="182"/>
        <end position="200"/>
    </location>
</feature>
<name>A0AAV5GSC2_9BASI</name>
<feature type="region of interest" description="Disordered" evidence="1">
    <location>
        <begin position="182"/>
        <end position="201"/>
    </location>
</feature>